<organism evidence="1 2">
    <name type="scientific">Ardenticatena maritima</name>
    <dbReference type="NCBI Taxonomy" id="872965"/>
    <lineage>
        <taxon>Bacteria</taxon>
        <taxon>Bacillati</taxon>
        <taxon>Chloroflexota</taxon>
        <taxon>Ardenticatenia</taxon>
        <taxon>Ardenticatenales</taxon>
        <taxon>Ardenticatenaceae</taxon>
        <taxon>Ardenticatena</taxon>
    </lineage>
</organism>
<evidence type="ECO:0000313" key="1">
    <source>
        <dbReference type="EMBL" id="GAP63491.1"/>
    </source>
</evidence>
<gene>
    <name evidence="1" type="ORF">ARMA_1914</name>
</gene>
<name>A0A0M8K9A9_9CHLR</name>
<reference evidence="1 2" key="1">
    <citation type="journal article" date="2015" name="Genome Announc.">
        <title>Draft Genome Sequence of a Heterotrophic Facultative Anaerobic Thermophilic Bacterium, Ardenticatena maritima Strain 110ST.</title>
        <authorList>
            <person name="Kawaichi S."/>
            <person name="Yoshida T."/>
            <person name="Sako Y."/>
            <person name="Nakamura R."/>
        </authorList>
    </citation>
    <scope>NUCLEOTIDE SEQUENCE [LARGE SCALE GENOMIC DNA]</scope>
    <source>
        <strain evidence="1 2">110S</strain>
    </source>
</reference>
<evidence type="ECO:0000313" key="2">
    <source>
        <dbReference type="Proteomes" id="UP000037784"/>
    </source>
</evidence>
<dbReference type="AlphaFoldDB" id="A0A0M8K9A9"/>
<dbReference type="Proteomes" id="UP000037784">
    <property type="component" value="Unassembled WGS sequence"/>
</dbReference>
<dbReference type="EMBL" id="BBZA01000154">
    <property type="protein sequence ID" value="GAP63491.1"/>
    <property type="molecule type" value="Genomic_DNA"/>
</dbReference>
<reference evidence="2" key="2">
    <citation type="submission" date="2015-08" db="EMBL/GenBank/DDBJ databases">
        <title>Draft Genome Sequence of a Heterotrophic Facultative Anaerobic Bacterium Ardenticatena maritima Strain 110S.</title>
        <authorList>
            <person name="Kawaichi S."/>
            <person name="Yoshida T."/>
            <person name="Sako Y."/>
            <person name="Nakamura R."/>
        </authorList>
    </citation>
    <scope>NUCLEOTIDE SEQUENCE [LARGE SCALE GENOMIC DNA]</scope>
    <source>
        <strain evidence="2">110S</strain>
    </source>
</reference>
<comment type="caution">
    <text evidence="1">The sequence shown here is derived from an EMBL/GenBank/DDBJ whole genome shotgun (WGS) entry which is preliminary data.</text>
</comment>
<keyword evidence="2" id="KW-1185">Reference proteome</keyword>
<proteinExistence type="predicted"/>
<sequence length="42" mass="4842">MFVGKNVPWHVLTPILQRWMVIIVATKGGKDVRRCVDVIAFF</sequence>
<accession>A0A0M8K9A9</accession>
<protein>
    <submittedName>
        <fullName evidence="1">Uncharacterized protein</fullName>
    </submittedName>
</protein>
<dbReference type="InParanoid" id="A0A0M8K9A9"/>